<sequence length="109" mass="11347">MADHPACCRPVEDGLLLFVRLTPKSSRDAVEGMVSADDGSAHLKARVRAVPEGGKANAALEKLLAKTFGIPAGAVSLKAGATARLKTIALRGETSALLARLTQLVQDSR</sequence>
<accession>K2LLN3</accession>
<dbReference type="Proteomes" id="UP000006786">
    <property type="component" value="Unassembled WGS sequence"/>
</dbReference>
<gene>
    <name evidence="3" type="ORF">NA2_12154</name>
</gene>
<dbReference type="NCBIfam" id="TIGR00251">
    <property type="entry name" value="DUF167 family protein"/>
    <property type="match status" value="1"/>
</dbReference>
<reference evidence="3 4" key="1">
    <citation type="journal article" date="2012" name="J. Bacteriol.">
        <title>Genome Sequence of Nitratireductor pacificus Type Strain pht-3B.</title>
        <authorList>
            <person name="Lai Q."/>
            <person name="Li G."/>
            <person name="Shao Z."/>
        </authorList>
    </citation>
    <scope>NUCLEOTIDE SEQUENCE [LARGE SCALE GENOMIC DNA]</scope>
    <source>
        <strain evidence="4">pht-3B</strain>
    </source>
</reference>
<dbReference type="SUPFAM" id="SSF69786">
    <property type="entry name" value="YggU-like"/>
    <property type="match status" value="1"/>
</dbReference>
<dbReference type="Pfam" id="PF02594">
    <property type="entry name" value="DUF167"/>
    <property type="match status" value="1"/>
</dbReference>
<name>K2LLN3_9HYPH</name>
<comment type="caution">
    <text evidence="3">The sequence shown here is derived from an EMBL/GenBank/DDBJ whole genome shotgun (WGS) entry which is preliminary data.</text>
</comment>
<comment type="similarity">
    <text evidence="1 2">Belongs to the UPF0235 family.</text>
</comment>
<organism evidence="3 4">
    <name type="scientific">Nitratireductor pacificus pht-3B</name>
    <dbReference type="NCBI Taxonomy" id="391937"/>
    <lineage>
        <taxon>Bacteria</taxon>
        <taxon>Pseudomonadati</taxon>
        <taxon>Pseudomonadota</taxon>
        <taxon>Alphaproteobacteria</taxon>
        <taxon>Hyphomicrobiales</taxon>
        <taxon>Phyllobacteriaceae</taxon>
        <taxon>Nitratireductor</taxon>
    </lineage>
</organism>
<dbReference type="SMART" id="SM01152">
    <property type="entry name" value="DUF167"/>
    <property type="match status" value="1"/>
</dbReference>
<dbReference type="EMBL" id="AMRM01000012">
    <property type="protein sequence ID" value="EKF18649.1"/>
    <property type="molecule type" value="Genomic_DNA"/>
</dbReference>
<evidence type="ECO:0000313" key="3">
    <source>
        <dbReference type="EMBL" id="EKF18649.1"/>
    </source>
</evidence>
<keyword evidence="4" id="KW-1185">Reference proteome</keyword>
<protein>
    <recommendedName>
        <fullName evidence="2">UPF0235 protein NA2_12154</fullName>
    </recommendedName>
</protein>
<dbReference type="InterPro" id="IPR036591">
    <property type="entry name" value="YggU-like_sf"/>
</dbReference>
<dbReference type="AlphaFoldDB" id="K2LLN3"/>
<proteinExistence type="inferred from homology"/>
<evidence type="ECO:0000256" key="1">
    <source>
        <dbReference type="ARBA" id="ARBA00010364"/>
    </source>
</evidence>
<dbReference type="PATRIC" id="fig|391937.3.peg.2497"/>
<dbReference type="NCBIfam" id="NF002348">
    <property type="entry name" value="PRK01310.1"/>
    <property type="match status" value="1"/>
</dbReference>
<evidence type="ECO:0000256" key="2">
    <source>
        <dbReference type="HAMAP-Rule" id="MF_00634"/>
    </source>
</evidence>
<dbReference type="HAMAP" id="MF_00634">
    <property type="entry name" value="UPF0235"/>
    <property type="match status" value="1"/>
</dbReference>
<evidence type="ECO:0000313" key="4">
    <source>
        <dbReference type="Proteomes" id="UP000006786"/>
    </source>
</evidence>
<dbReference type="STRING" id="391937.NA2_12154"/>
<dbReference type="OrthoDB" id="9801972at2"/>
<dbReference type="Gene3D" id="3.30.1200.10">
    <property type="entry name" value="YggU-like"/>
    <property type="match status" value="1"/>
</dbReference>
<dbReference type="eggNOG" id="COG1872">
    <property type="taxonomic scope" value="Bacteria"/>
</dbReference>
<dbReference type="InterPro" id="IPR003746">
    <property type="entry name" value="DUF167"/>
</dbReference>
<dbReference type="RefSeq" id="WP_008597211.1">
    <property type="nucleotide sequence ID" value="NZ_AMRM01000012.1"/>
</dbReference>